<keyword evidence="15" id="KW-1185">Reference proteome</keyword>
<evidence type="ECO:0000256" key="8">
    <source>
        <dbReference type="ARBA" id="ARBA00023049"/>
    </source>
</evidence>
<keyword evidence="7" id="KW-0862">Zinc</keyword>
<evidence type="ECO:0000313" key="15">
    <source>
        <dbReference type="Proteomes" id="UP001642540"/>
    </source>
</evidence>
<feature type="domain" description="Aminopeptidase N-like N-terminal" evidence="13">
    <location>
        <begin position="443"/>
        <end position="634"/>
    </location>
</feature>
<gene>
    <name evidence="14" type="ORF">ODALV1_LOCUS8562</name>
</gene>
<dbReference type="InterPro" id="IPR001930">
    <property type="entry name" value="Peptidase_M1"/>
</dbReference>
<keyword evidence="9" id="KW-0732">Signal</keyword>
<dbReference type="SUPFAM" id="SSF63737">
    <property type="entry name" value="Leukotriene A4 hydrolase N-terminal domain"/>
    <property type="match status" value="1"/>
</dbReference>
<organism evidence="14 15">
    <name type="scientific">Orchesella dallaii</name>
    <dbReference type="NCBI Taxonomy" id="48710"/>
    <lineage>
        <taxon>Eukaryota</taxon>
        <taxon>Metazoa</taxon>
        <taxon>Ecdysozoa</taxon>
        <taxon>Arthropoda</taxon>
        <taxon>Hexapoda</taxon>
        <taxon>Collembola</taxon>
        <taxon>Entomobryomorpha</taxon>
        <taxon>Entomobryoidea</taxon>
        <taxon>Orchesellidae</taxon>
        <taxon>Orchesellinae</taxon>
        <taxon>Orchesella</taxon>
    </lineage>
</organism>
<comment type="subcellular location">
    <subcellularLocation>
        <location evidence="2">Cell membrane</location>
        <topology evidence="2">Lipid-anchor</topology>
        <topology evidence="2">GPI-anchor</topology>
    </subcellularLocation>
</comment>
<proteinExistence type="inferred from homology"/>
<dbReference type="PANTHER" id="PTHR11533">
    <property type="entry name" value="PROTEASE M1 ZINC METALLOPROTEASE"/>
    <property type="match status" value="1"/>
</dbReference>
<dbReference type="InterPro" id="IPR027268">
    <property type="entry name" value="Peptidase_M4/M1_CTD_sf"/>
</dbReference>
<reference evidence="14 15" key="1">
    <citation type="submission" date="2024-08" db="EMBL/GenBank/DDBJ databases">
        <authorList>
            <person name="Cucini C."/>
            <person name="Frati F."/>
        </authorList>
    </citation>
    <scope>NUCLEOTIDE SEQUENCE [LARGE SCALE GENOMIC DNA]</scope>
</reference>
<accession>A0ABP1QAJ6</accession>
<dbReference type="Proteomes" id="UP001642540">
    <property type="component" value="Unassembled WGS sequence"/>
</dbReference>
<dbReference type="Gene3D" id="2.60.40.1910">
    <property type="match status" value="1"/>
</dbReference>
<evidence type="ECO:0000256" key="2">
    <source>
        <dbReference type="ARBA" id="ARBA00004609"/>
    </source>
</evidence>
<dbReference type="EMBL" id="CAXLJM020000026">
    <property type="protein sequence ID" value="CAL8093672.1"/>
    <property type="molecule type" value="Genomic_DNA"/>
</dbReference>
<dbReference type="InterPro" id="IPR034016">
    <property type="entry name" value="M1_APN-typ"/>
</dbReference>
<dbReference type="InterPro" id="IPR019282">
    <property type="entry name" value="Glycoamylase-like_cons_dom"/>
</dbReference>
<dbReference type="Pfam" id="PF17900">
    <property type="entry name" value="Peptidase_M1_N"/>
    <property type="match status" value="1"/>
</dbReference>
<dbReference type="Pfam" id="PF10091">
    <property type="entry name" value="Glycoamylase"/>
    <property type="match status" value="1"/>
</dbReference>
<dbReference type="Pfam" id="PF01433">
    <property type="entry name" value="Peptidase_M1"/>
    <property type="match status" value="1"/>
</dbReference>
<keyword evidence="4" id="KW-0645">Protease</keyword>
<evidence type="ECO:0000256" key="3">
    <source>
        <dbReference type="ARBA" id="ARBA00010136"/>
    </source>
</evidence>
<dbReference type="Gene3D" id="1.10.390.10">
    <property type="entry name" value="Neutral Protease Domain 2"/>
    <property type="match status" value="1"/>
</dbReference>
<dbReference type="CDD" id="cd09601">
    <property type="entry name" value="M1_APN-Q_like"/>
    <property type="match status" value="1"/>
</dbReference>
<keyword evidence="5" id="KW-0479">Metal-binding</keyword>
<dbReference type="InterPro" id="IPR045357">
    <property type="entry name" value="Aminopeptidase_N-like_N"/>
</dbReference>
<evidence type="ECO:0000256" key="4">
    <source>
        <dbReference type="ARBA" id="ARBA00022670"/>
    </source>
</evidence>
<dbReference type="PRINTS" id="PR00756">
    <property type="entry name" value="ALADIPTASE"/>
</dbReference>
<dbReference type="PANTHER" id="PTHR11533:SF294">
    <property type="entry name" value="THYROTROPIN-RELEASING HORMONE-DEGRADING ECTOENZYME"/>
    <property type="match status" value="1"/>
</dbReference>
<evidence type="ECO:0000259" key="13">
    <source>
        <dbReference type="Pfam" id="PF17900"/>
    </source>
</evidence>
<comment type="caution">
    <text evidence="14">The sequence shown here is derived from an EMBL/GenBank/DDBJ whole genome shotgun (WGS) entry which is preliminary data.</text>
</comment>
<evidence type="ECO:0008006" key="16">
    <source>
        <dbReference type="Google" id="ProtNLM"/>
    </source>
</evidence>
<comment type="cofactor">
    <cofactor evidence="1">
        <name>Zn(2+)</name>
        <dbReference type="ChEBI" id="CHEBI:29105"/>
    </cofactor>
</comment>
<sequence>MKGFPLVLLAVLGVSCLQLVAGRTNDELLEEIEQASFKFFWEQADPITGQVKDRGLASGADDPRDVASVAATGFGLTALAIAHEREFMDRSVIEARVQGTLEYIYYNLTHVNGFYYHFINMSTGERVWDSELSSIDTALMMGGVLTVGQYFENNSIIRNLSQEIYQRVDYEWMLNGTDVLNMGWKPESGFLNDWWNRYCELMILVIQAIGSPTHGIPVQSWNAFTRPNFTYAGINYIHFPTPIFVHQYAHAWIDFRNQVDNFTIDYFENSVKATRATKLFFTQEMSTNFTNYNENFWGLTASDTPGGYEAWGGPPLQGPIDGSIVPCAAGGSIPFLPNDTLAVLQNLRENYTDQAWTYYGLVDAFNPVTGWTDTDVIGIDVGITMLMAENYRSEFVWKHYMQDPHVKRAMDAIGFVIKPVNYRLEIIPLLFEVDNYQNLPYLNASKFHAPGKVWISIALQEKTSNITLHAHDDILIDTNKIKVFNINTNETITINNVTRDNETDFLVLHLNDAIGDGLASEQSKELYMVYIEFTSRIADDRLNGLYLDYYIEPKSMKKRFLSTSLFAPNHARKAFPCFDSPGFKATFDISIGRKDNTSYSSISNMPISHTVPIPELTGWVFDVFQQTPPLPTYIVALISTDFSYRSIKSGGIEFRLYAPDYLLRRTKQLNLTERVKNNTTVNNPNLLQDPLLYIADMLLNFQFLTDLASYPLAKLDVIALPHFYFNAMENMGAVTFKYPVILNVEGTTTTSDLMRLSYVAGHEIAHQWFGNMLTPKSWTYVWLKESFSDYLGALHLAQTSGFDFDEFFATYELQRAMRFDAGANTHPLENHIKSAAAVAEIYTDIPYRKGASIVYMISNFLTEKVFRQGLKSLFDAKKFSNIDQNDLFEALEEKQQESNILASQGLTNITVNDILNSWTQQSGYPVVRVRREKSNLILTQEKFKNGLLIELKAKDVNETKDSNNKNEDEPENPFWWIPLTIADGLGKKSIHWLHPNSEETIIKSKIQGKFNSIKRVPLGYFRVLYSEADLSLILNNLKQFYSREELGAYYQPELSFERFPALLKPVERSQLVDDYFAFAFSGYQEVPVSDLFNVLSTILPYEGKYVVWKTLFTNMEKPYNLLQNTEFFDAPRKYLISYLKPLSLFLRSQIPVVISQASCSQPSHLTRKLKLLQFHSMVFSWLCKLDPEECSQVSGKAVKQFMQSGNYSLILADEQSTLYCNAMWTASESSLESLWSFFEKQYFEEPYSEQKNKYLKALSCVTRQSYLERLLTWTTNETLDFHDVDRVLLIKMVIANPVGRNIVWDFLDKNFNVLYKSSSVANPVTESLKYLVDYCNSNENLRKMENFIKTHEGAMEKKKKFLEKQIKNSKLNILWMDTFAKPIQQSADNNLKNTRLQRSSCTVDNDEIVTVLPMN</sequence>
<comment type="similarity">
    <text evidence="3">Belongs to the peptidase M1 family.</text>
</comment>
<dbReference type="PROSITE" id="PS51257">
    <property type="entry name" value="PROKAR_LIPOPROTEIN"/>
    <property type="match status" value="1"/>
</dbReference>
<dbReference type="Gene3D" id="1.25.50.20">
    <property type="match status" value="1"/>
</dbReference>
<name>A0ABP1QAJ6_9HEXA</name>
<keyword evidence="6" id="KW-0378">Hydrolase</keyword>
<feature type="chain" id="PRO_5047475718" description="Aminopeptidase N" evidence="9">
    <location>
        <begin position="23"/>
        <end position="1415"/>
    </location>
</feature>
<evidence type="ECO:0000259" key="10">
    <source>
        <dbReference type="Pfam" id="PF01433"/>
    </source>
</evidence>
<dbReference type="Gene3D" id="1.50.10.140">
    <property type="match status" value="1"/>
</dbReference>
<dbReference type="InterPro" id="IPR024571">
    <property type="entry name" value="ERAP1-like_C_dom"/>
</dbReference>
<evidence type="ECO:0000256" key="7">
    <source>
        <dbReference type="ARBA" id="ARBA00022833"/>
    </source>
</evidence>
<evidence type="ECO:0000256" key="1">
    <source>
        <dbReference type="ARBA" id="ARBA00001947"/>
    </source>
</evidence>
<feature type="domain" description="ERAP1-like C-terminal" evidence="12">
    <location>
        <begin position="1018"/>
        <end position="1352"/>
    </location>
</feature>
<dbReference type="SUPFAM" id="SSF55486">
    <property type="entry name" value="Metalloproteases ('zincins'), catalytic domain"/>
    <property type="match status" value="1"/>
</dbReference>
<feature type="domain" description="Glycoamylase-like" evidence="11">
    <location>
        <begin position="195"/>
        <end position="403"/>
    </location>
</feature>
<protein>
    <recommendedName>
        <fullName evidence="16">Aminopeptidase N</fullName>
    </recommendedName>
</protein>
<evidence type="ECO:0000313" key="14">
    <source>
        <dbReference type="EMBL" id="CAL8093672.1"/>
    </source>
</evidence>
<keyword evidence="8" id="KW-0482">Metalloprotease</keyword>
<evidence type="ECO:0000259" key="12">
    <source>
        <dbReference type="Pfam" id="PF11838"/>
    </source>
</evidence>
<dbReference type="InterPro" id="IPR042097">
    <property type="entry name" value="Aminopeptidase_N-like_N_sf"/>
</dbReference>
<dbReference type="Pfam" id="PF11838">
    <property type="entry name" value="ERAP1_C"/>
    <property type="match status" value="1"/>
</dbReference>
<feature type="domain" description="Peptidase M1 membrane alanine aminopeptidase" evidence="10">
    <location>
        <begin position="709"/>
        <end position="904"/>
    </location>
</feature>
<evidence type="ECO:0000256" key="5">
    <source>
        <dbReference type="ARBA" id="ARBA00022723"/>
    </source>
</evidence>
<evidence type="ECO:0000256" key="6">
    <source>
        <dbReference type="ARBA" id="ARBA00022801"/>
    </source>
</evidence>
<evidence type="ECO:0000259" key="11">
    <source>
        <dbReference type="Pfam" id="PF10091"/>
    </source>
</evidence>
<dbReference type="Gene3D" id="2.60.40.1730">
    <property type="entry name" value="tricorn interacting facor f3 domain"/>
    <property type="match status" value="1"/>
</dbReference>
<dbReference type="InterPro" id="IPR014782">
    <property type="entry name" value="Peptidase_M1_dom"/>
</dbReference>
<evidence type="ECO:0000256" key="9">
    <source>
        <dbReference type="SAM" id="SignalP"/>
    </source>
</evidence>
<dbReference type="InterPro" id="IPR050344">
    <property type="entry name" value="Peptidase_M1_aminopeptidases"/>
</dbReference>
<feature type="signal peptide" evidence="9">
    <location>
        <begin position="1"/>
        <end position="22"/>
    </location>
</feature>